<dbReference type="SUPFAM" id="SSF56112">
    <property type="entry name" value="Protein kinase-like (PK-like)"/>
    <property type="match status" value="1"/>
</dbReference>
<dbReference type="InterPro" id="IPR000719">
    <property type="entry name" value="Prot_kinase_dom"/>
</dbReference>
<dbReference type="Pfam" id="PF00069">
    <property type="entry name" value="Pkinase"/>
    <property type="match status" value="1"/>
</dbReference>
<protein>
    <recommendedName>
        <fullName evidence="1">non-specific serine/threonine protein kinase</fullName>
        <ecNumber evidence="1">2.7.11.1</ecNumber>
    </recommendedName>
</protein>
<evidence type="ECO:0000256" key="3">
    <source>
        <dbReference type="ARBA" id="ARBA00022741"/>
    </source>
</evidence>
<dbReference type="GO" id="GO:0016301">
    <property type="term" value="F:kinase activity"/>
    <property type="evidence" value="ECO:0007669"/>
    <property type="project" value="UniProtKB-KW"/>
</dbReference>
<evidence type="ECO:0000313" key="9">
    <source>
        <dbReference type="EMBL" id="MCC2218399.1"/>
    </source>
</evidence>
<evidence type="ECO:0000256" key="2">
    <source>
        <dbReference type="ARBA" id="ARBA00022679"/>
    </source>
</evidence>
<dbReference type="EMBL" id="JAJEQT010000002">
    <property type="protein sequence ID" value="MCC2218399.1"/>
    <property type="molecule type" value="Genomic_DNA"/>
</dbReference>
<feature type="domain" description="Protein kinase" evidence="8">
    <location>
        <begin position="1"/>
        <end position="274"/>
    </location>
</feature>
<name>A0ABS8FQZ2_9FIRM</name>
<dbReference type="RefSeq" id="WP_227573049.1">
    <property type="nucleotide sequence ID" value="NZ_JAJEQT010000002.1"/>
</dbReference>
<gene>
    <name evidence="9" type="ORF">LKD28_05020</name>
</gene>
<keyword evidence="4 9" id="KW-0418">Kinase</keyword>
<evidence type="ECO:0000256" key="7">
    <source>
        <dbReference type="SAM" id="Phobius"/>
    </source>
</evidence>
<dbReference type="InterPro" id="IPR011009">
    <property type="entry name" value="Kinase-like_dom_sf"/>
</dbReference>
<dbReference type="InterPro" id="IPR008271">
    <property type="entry name" value="Ser/Thr_kinase_AS"/>
</dbReference>
<proteinExistence type="predicted"/>
<sequence>MDLDQRLAISYYKPIAAINEPHHVYLVQHQETKKIAIKKVLDVYNLAVYAELYRNPIAGTPRIINYYEEAGQLTVIEEYISGTSLQDKISHADIAPSDMLQYMLDLCAILEQLHQHNPAIIHRDVKPSNVIITSYNRAVLLDFNAAKYHTAAKDSDTILLGTQGYAAPEQYGFGQSSPQTDIYSIGILLKEMAEASHCQNPYIDAVTAKCTQMNPAERYRSIGELRQAFLANRGVFPYTHADQAFTGDLSGSSSNRSNAQTQNDPGTSANHMQFAPPGFRSKTPWKMVVALLTYIFLAWFCLSMKVNNTFGAALWVERVFALVMMLFIVASIFDYLHVRQLMPLCQHEKKSLRIFGVVVLDILVVFGLIVVMAIVQSFCPNS</sequence>
<dbReference type="Gene3D" id="1.10.510.10">
    <property type="entry name" value="Transferase(Phosphotransferase) domain 1"/>
    <property type="match status" value="1"/>
</dbReference>
<evidence type="ECO:0000256" key="4">
    <source>
        <dbReference type="ARBA" id="ARBA00022777"/>
    </source>
</evidence>
<feature type="compositionally biased region" description="Polar residues" evidence="6">
    <location>
        <begin position="249"/>
        <end position="271"/>
    </location>
</feature>
<feature type="transmembrane region" description="Helical" evidence="7">
    <location>
        <begin position="354"/>
        <end position="375"/>
    </location>
</feature>
<comment type="caution">
    <text evidence="9">The sequence shown here is derived from an EMBL/GenBank/DDBJ whole genome shotgun (WGS) entry which is preliminary data.</text>
</comment>
<evidence type="ECO:0000313" key="10">
    <source>
        <dbReference type="Proteomes" id="UP001198495"/>
    </source>
</evidence>
<keyword evidence="7" id="KW-1133">Transmembrane helix</keyword>
<feature type="region of interest" description="Disordered" evidence="6">
    <location>
        <begin position="249"/>
        <end position="273"/>
    </location>
</feature>
<feature type="transmembrane region" description="Helical" evidence="7">
    <location>
        <begin position="312"/>
        <end position="333"/>
    </location>
</feature>
<organism evidence="9 10">
    <name type="scientific">Coprococcus hominis</name>
    <name type="common">ex Arizal et al. 2022</name>
    <dbReference type="NCBI Taxonomy" id="2881262"/>
    <lineage>
        <taxon>Bacteria</taxon>
        <taxon>Bacillati</taxon>
        <taxon>Bacillota</taxon>
        <taxon>Clostridia</taxon>
        <taxon>Lachnospirales</taxon>
        <taxon>Lachnospiraceae</taxon>
        <taxon>Coprococcus</taxon>
    </lineage>
</organism>
<evidence type="ECO:0000256" key="1">
    <source>
        <dbReference type="ARBA" id="ARBA00012513"/>
    </source>
</evidence>
<accession>A0ABS8FQZ2</accession>
<dbReference type="Proteomes" id="UP001198495">
    <property type="component" value="Unassembled WGS sequence"/>
</dbReference>
<keyword evidence="2" id="KW-0808">Transferase</keyword>
<dbReference type="EC" id="2.7.11.1" evidence="1"/>
<keyword evidence="7" id="KW-0472">Membrane</keyword>
<feature type="transmembrane region" description="Helical" evidence="7">
    <location>
        <begin position="287"/>
        <end position="306"/>
    </location>
</feature>
<keyword evidence="3" id="KW-0547">Nucleotide-binding</keyword>
<keyword evidence="10" id="KW-1185">Reference proteome</keyword>
<reference evidence="9 10" key="1">
    <citation type="submission" date="2021-10" db="EMBL/GenBank/DDBJ databases">
        <title>Anaerobic single-cell dispensing facilitates the cultivation of human gut bacteria.</title>
        <authorList>
            <person name="Afrizal A."/>
        </authorList>
    </citation>
    <scope>NUCLEOTIDE SEQUENCE [LARGE SCALE GENOMIC DNA]</scope>
    <source>
        <strain evidence="9 10">CLA-AA-H212</strain>
    </source>
</reference>
<evidence type="ECO:0000256" key="6">
    <source>
        <dbReference type="SAM" id="MobiDB-lite"/>
    </source>
</evidence>
<keyword evidence="7" id="KW-0812">Transmembrane</keyword>
<dbReference type="PANTHER" id="PTHR43289:SF6">
    <property type="entry name" value="SERINE_THREONINE-PROTEIN KINASE NEKL-3"/>
    <property type="match status" value="1"/>
</dbReference>
<dbReference type="SMART" id="SM00220">
    <property type="entry name" value="S_TKc"/>
    <property type="match status" value="1"/>
</dbReference>
<evidence type="ECO:0000259" key="8">
    <source>
        <dbReference type="PROSITE" id="PS50011"/>
    </source>
</evidence>
<keyword evidence="5" id="KW-0067">ATP-binding</keyword>
<dbReference type="PROSITE" id="PS50011">
    <property type="entry name" value="PROTEIN_KINASE_DOM"/>
    <property type="match status" value="1"/>
</dbReference>
<dbReference type="PROSITE" id="PS00108">
    <property type="entry name" value="PROTEIN_KINASE_ST"/>
    <property type="match status" value="1"/>
</dbReference>
<dbReference type="PANTHER" id="PTHR43289">
    <property type="entry name" value="MITOGEN-ACTIVATED PROTEIN KINASE KINASE KINASE 20-RELATED"/>
    <property type="match status" value="1"/>
</dbReference>
<evidence type="ECO:0000256" key="5">
    <source>
        <dbReference type="ARBA" id="ARBA00022840"/>
    </source>
</evidence>